<feature type="non-terminal residue" evidence="7">
    <location>
        <position position="1"/>
    </location>
</feature>
<evidence type="ECO:0000256" key="2">
    <source>
        <dbReference type="ARBA" id="ARBA00022692"/>
    </source>
</evidence>
<evidence type="ECO:0000256" key="3">
    <source>
        <dbReference type="ARBA" id="ARBA00022989"/>
    </source>
</evidence>
<evidence type="ECO:0000259" key="6">
    <source>
        <dbReference type="PROSITE" id="PS50262"/>
    </source>
</evidence>
<feature type="transmembrane region" description="Helical" evidence="5">
    <location>
        <begin position="118"/>
        <end position="140"/>
    </location>
</feature>
<keyword evidence="8" id="KW-1185">Reference proteome</keyword>
<dbReference type="GO" id="GO:0016020">
    <property type="term" value="C:membrane"/>
    <property type="evidence" value="ECO:0007669"/>
    <property type="project" value="UniProtKB-SubCell"/>
</dbReference>
<dbReference type="InterPro" id="IPR000276">
    <property type="entry name" value="GPCR_Rhodpsn"/>
</dbReference>
<keyword evidence="2 5" id="KW-0812">Transmembrane</keyword>
<keyword evidence="3 5" id="KW-1133">Transmembrane helix</keyword>
<dbReference type="InterPro" id="IPR017452">
    <property type="entry name" value="GPCR_Rhodpsn_7TM"/>
</dbReference>
<accession>A0AAV5WST8</accession>
<evidence type="ECO:0000256" key="4">
    <source>
        <dbReference type="ARBA" id="ARBA00023136"/>
    </source>
</evidence>
<dbReference type="PROSITE" id="PS00237">
    <property type="entry name" value="G_PROTEIN_RECEP_F1_1"/>
    <property type="match status" value="1"/>
</dbReference>
<dbReference type="Proteomes" id="UP001432322">
    <property type="component" value="Unassembled WGS sequence"/>
</dbReference>
<dbReference type="Gene3D" id="1.20.1070.10">
    <property type="entry name" value="Rhodopsin 7-helix transmembrane proteins"/>
    <property type="match status" value="1"/>
</dbReference>
<proteinExistence type="predicted"/>
<dbReference type="PANTHER" id="PTHR47760:SF4">
    <property type="entry name" value="G-PROTEIN COUPLED RECEPTORS FAMILY 1 PROFILE DOMAIN-CONTAINING PROTEIN"/>
    <property type="match status" value="1"/>
</dbReference>
<protein>
    <recommendedName>
        <fullName evidence="6">G-protein coupled receptors family 1 profile domain-containing protein</fullName>
    </recommendedName>
</protein>
<dbReference type="GO" id="GO:0004930">
    <property type="term" value="F:G protein-coupled receptor activity"/>
    <property type="evidence" value="ECO:0007669"/>
    <property type="project" value="InterPro"/>
</dbReference>
<evidence type="ECO:0000313" key="8">
    <source>
        <dbReference type="Proteomes" id="UP001432322"/>
    </source>
</evidence>
<sequence length="200" mass="22744">STVCSGLMSLITSSFCDVRNNGFNVSTETDEDIEEIGKLQLKFNVATFIICMVGIAGNILNLKTLQSSSLQSVPFMYIRSLAVFDLVSFIITFIKINRRKNFFQTYYVMFYKSCFEPVIINTFFIGGLYCAFMLTLERYLLISRPHYKQRKPKQMARIRIGIALFAAFILHIPLGLQFIPVPSKIVGQYTIGNNVGLLCR</sequence>
<dbReference type="AlphaFoldDB" id="A0AAV5WST8"/>
<feature type="domain" description="G-protein coupled receptors family 1 profile" evidence="6">
    <location>
        <begin position="57"/>
        <end position="200"/>
    </location>
</feature>
<dbReference type="InterPro" id="IPR053093">
    <property type="entry name" value="GPCR-like"/>
</dbReference>
<feature type="transmembrane region" description="Helical" evidence="5">
    <location>
        <begin position="160"/>
        <end position="179"/>
    </location>
</feature>
<keyword evidence="4 5" id="KW-0472">Membrane</keyword>
<comment type="subcellular location">
    <subcellularLocation>
        <location evidence="1">Membrane</location>
    </subcellularLocation>
</comment>
<feature type="transmembrane region" description="Helical" evidence="5">
    <location>
        <begin position="77"/>
        <end position="98"/>
    </location>
</feature>
<gene>
    <name evidence="7" type="ORF">PFISCL1PPCAC_26653</name>
</gene>
<dbReference type="PANTHER" id="PTHR47760">
    <property type="entry name" value="G-PROTEIN COUPLED RECEPTOR B0563.6-LIKE PROTEIN-RELATED"/>
    <property type="match status" value="1"/>
</dbReference>
<dbReference type="SUPFAM" id="SSF81321">
    <property type="entry name" value="Family A G protein-coupled receptor-like"/>
    <property type="match status" value="1"/>
</dbReference>
<reference evidence="7" key="1">
    <citation type="submission" date="2023-10" db="EMBL/GenBank/DDBJ databases">
        <title>Genome assembly of Pristionchus species.</title>
        <authorList>
            <person name="Yoshida K."/>
            <person name="Sommer R.J."/>
        </authorList>
    </citation>
    <scope>NUCLEOTIDE SEQUENCE</scope>
    <source>
        <strain evidence="7">RS5133</strain>
    </source>
</reference>
<evidence type="ECO:0000313" key="7">
    <source>
        <dbReference type="EMBL" id="GMT35356.1"/>
    </source>
</evidence>
<feature type="transmembrane region" description="Helical" evidence="5">
    <location>
        <begin position="45"/>
        <end position="65"/>
    </location>
</feature>
<organism evidence="7 8">
    <name type="scientific">Pristionchus fissidentatus</name>
    <dbReference type="NCBI Taxonomy" id="1538716"/>
    <lineage>
        <taxon>Eukaryota</taxon>
        <taxon>Metazoa</taxon>
        <taxon>Ecdysozoa</taxon>
        <taxon>Nematoda</taxon>
        <taxon>Chromadorea</taxon>
        <taxon>Rhabditida</taxon>
        <taxon>Rhabditina</taxon>
        <taxon>Diplogasteromorpha</taxon>
        <taxon>Diplogasteroidea</taxon>
        <taxon>Neodiplogasteridae</taxon>
        <taxon>Pristionchus</taxon>
    </lineage>
</organism>
<comment type="caution">
    <text evidence="7">The sequence shown here is derived from an EMBL/GenBank/DDBJ whole genome shotgun (WGS) entry which is preliminary data.</text>
</comment>
<dbReference type="PROSITE" id="PS50262">
    <property type="entry name" value="G_PROTEIN_RECEP_F1_2"/>
    <property type="match status" value="1"/>
</dbReference>
<evidence type="ECO:0000256" key="1">
    <source>
        <dbReference type="ARBA" id="ARBA00004370"/>
    </source>
</evidence>
<evidence type="ECO:0000256" key="5">
    <source>
        <dbReference type="SAM" id="Phobius"/>
    </source>
</evidence>
<dbReference type="EMBL" id="BTSY01000007">
    <property type="protein sequence ID" value="GMT35356.1"/>
    <property type="molecule type" value="Genomic_DNA"/>
</dbReference>
<name>A0AAV5WST8_9BILA</name>